<dbReference type="Proteomes" id="UP000275356">
    <property type="component" value="Unassembled WGS sequence"/>
</dbReference>
<accession>A0A3N2D013</accession>
<keyword evidence="3" id="KW-1185">Reference proteome</keyword>
<dbReference type="SUPFAM" id="SSF69118">
    <property type="entry name" value="AhpD-like"/>
    <property type="match status" value="1"/>
</dbReference>
<evidence type="ECO:0000313" key="3">
    <source>
        <dbReference type="Proteomes" id="UP000275356"/>
    </source>
</evidence>
<dbReference type="GO" id="GO:0051920">
    <property type="term" value="F:peroxiredoxin activity"/>
    <property type="evidence" value="ECO:0007669"/>
    <property type="project" value="InterPro"/>
</dbReference>
<sequence length="209" mass="22444">MTTAPTTDLHRPEHFTRDALGWVPWLEPPTADELTPEQVEALVEPGRVASPYFRLLALAPEILESRTRADLDMVLTGAPRPGQDGEGLPRPERELASTVASRLNGCVFCASVHSRLAAQLGKRPEEVDLLLRDGVAAADRLEPRWAAVVRAAAALSATPPTFDAENVAELRAVGLSTEAVLDAVGSAAFFAWANRLMLSLGEPEVPAPR</sequence>
<dbReference type="EMBL" id="RKHQ01000002">
    <property type="protein sequence ID" value="ROR93111.1"/>
    <property type="molecule type" value="Genomic_DNA"/>
</dbReference>
<dbReference type="RefSeq" id="WP_123740120.1">
    <property type="nucleotide sequence ID" value="NZ_RKHQ01000002.1"/>
</dbReference>
<proteinExistence type="predicted"/>
<evidence type="ECO:0000259" key="1">
    <source>
        <dbReference type="Pfam" id="PF02627"/>
    </source>
</evidence>
<organism evidence="2 3">
    <name type="scientific">Salana multivorans</name>
    <dbReference type="NCBI Taxonomy" id="120377"/>
    <lineage>
        <taxon>Bacteria</taxon>
        <taxon>Bacillati</taxon>
        <taxon>Actinomycetota</taxon>
        <taxon>Actinomycetes</taxon>
        <taxon>Micrococcales</taxon>
        <taxon>Beutenbergiaceae</taxon>
        <taxon>Salana</taxon>
    </lineage>
</organism>
<keyword evidence="2" id="KW-0560">Oxidoreductase</keyword>
<dbReference type="InterPro" id="IPR029032">
    <property type="entry name" value="AhpD-like"/>
</dbReference>
<dbReference type="AlphaFoldDB" id="A0A3N2D013"/>
<gene>
    <name evidence="2" type="ORF">EDD28_2518</name>
</gene>
<protein>
    <submittedName>
        <fullName evidence="2">Alkylhydroperoxidase domain protein</fullName>
    </submittedName>
</protein>
<feature type="domain" description="Carboxymuconolactone decarboxylase-like" evidence="1">
    <location>
        <begin position="86"/>
        <end position="153"/>
    </location>
</feature>
<dbReference type="PANTHER" id="PTHR35446:SF2">
    <property type="entry name" value="CARBOXYMUCONOLACTONE DECARBOXYLASE-LIKE DOMAIN-CONTAINING PROTEIN"/>
    <property type="match status" value="1"/>
</dbReference>
<evidence type="ECO:0000313" key="2">
    <source>
        <dbReference type="EMBL" id="ROR93111.1"/>
    </source>
</evidence>
<dbReference type="OrthoDB" id="3667834at2"/>
<dbReference type="InterPro" id="IPR003779">
    <property type="entry name" value="CMD-like"/>
</dbReference>
<dbReference type="InterPro" id="IPR004675">
    <property type="entry name" value="AhpD_core"/>
</dbReference>
<dbReference type="NCBIfam" id="TIGR01926">
    <property type="entry name" value="peroxid_rel"/>
    <property type="match status" value="1"/>
</dbReference>
<name>A0A3N2D013_9MICO</name>
<comment type="caution">
    <text evidence="2">The sequence shown here is derived from an EMBL/GenBank/DDBJ whole genome shotgun (WGS) entry which is preliminary data.</text>
</comment>
<keyword evidence="2" id="KW-0575">Peroxidase</keyword>
<dbReference type="InterPro" id="IPR010195">
    <property type="entry name" value="Uncharacterised_peroxidase-rel"/>
</dbReference>
<dbReference type="PANTHER" id="PTHR35446">
    <property type="entry name" value="SI:CH211-175M2.5"/>
    <property type="match status" value="1"/>
</dbReference>
<dbReference type="Pfam" id="PF02627">
    <property type="entry name" value="CMD"/>
    <property type="match status" value="1"/>
</dbReference>
<dbReference type="NCBIfam" id="TIGR00778">
    <property type="entry name" value="ahpD_dom"/>
    <property type="match status" value="1"/>
</dbReference>
<reference evidence="2 3" key="1">
    <citation type="submission" date="2018-11" db="EMBL/GenBank/DDBJ databases">
        <title>Sequencing the genomes of 1000 actinobacteria strains.</title>
        <authorList>
            <person name="Klenk H.-P."/>
        </authorList>
    </citation>
    <scope>NUCLEOTIDE SEQUENCE [LARGE SCALE GENOMIC DNA]</scope>
    <source>
        <strain evidence="2 3">DSM 13521</strain>
    </source>
</reference>
<dbReference type="Gene3D" id="1.20.1290.10">
    <property type="entry name" value="AhpD-like"/>
    <property type="match status" value="1"/>
</dbReference>